<protein>
    <submittedName>
        <fullName evidence="1">Uncharacterized protein</fullName>
    </submittedName>
</protein>
<proteinExistence type="predicted"/>
<dbReference type="EMBL" id="PP179311">
    <property type="protein sequence ID" value="XAI69654.1"/>
    <property type="molecule type" value="Genomic_DNA"/>
</dbReference>
<evidence type="ECO:0000313" key="1">
    <source>
        <dbReference type="EMBL" id="XAI69654.1"/>
    </source>
</evidence>
<organism evidence="1">
    <name type="scientific">Pseudomonas phage Pyxpy02</name>
    <dbReference type="NCBI Taxonomy" id="3138547"/>
    <lineage>
        <taxon>Viruses</taxon>
    </lineage>
</organism>
<accession>A0AAU6VZB6</accession>
<name>A0AAU6VZB6_9VIRU</name>
<gene>
    <name evidence="1" type="ORF">Pyxpy02_00171</name>
</gene>
<sequence>MTTIAVAMKTESGDDYLSMFTGVVSPTDFADRVEAEMGEELAYVWSIDIVTDDGEVNVFKHALQERIEQLQGDDFYD</sequence>
<reference evidence="1" key="1">
    <citation type="journal article" date="2024" name="J. Gen. Virol.">
        <title>Novel phages of Pseudomonas syringae unveil numerous potential auxiliary metabolic genes.</title>
        <authorList>
            <person name="Feltin C."/>
            <person name="Garneau J.R."/>
            <person name="Morris C.E."/>
            <person name="Berard A."/>
            <person name="Torres-Barcelo C."/>
        </authorList>
    </citation>
    <scope>NUCLEOTIDE SEQUENCE</scope>
</reference>